<dbReference type="Gene3D" id="2.40.30.170">
    <property type="match status" value="1"/>
</dbReference>
<evidence type="ECO:0000256" key="3">
    <source>
        <dbReference type="SAM" id="SignalP"/>
    </source>
</evidence>
<dbReference type="SUPFAM" id="SSF111369">
    <property type="entry name" value="HlyD-like secretion proteins"/>
    <property type="match status" value="1"/>
</dbReference>
<name>A0ABW4ZJP6_9SPHI</name>
<evidence type="ECO:0000259" key="7">
    <source>
        <dbReference type="Pfam" id="PF25967"/>
    </source>
</evidence>
<feature type="domain" description="CusB-like beta-barrel" evidence="6">
    <location>
        <begin position="244"/>
        <end position="318"/>
    </location>
</feature>
<comment type="caution">
    <text evidence="8">The sequence shown here is derived from an EMBL/GenBank/DDBJ whole genome shotgun (WGS) entry which is preliminary data.</text>
</comment>
<dbReference type="InterPro" id="IPR058790">
    <property type="entry name" value="BSH_CusB"/>
</dbReference>
<dbReference type="InterPro" id="IPR058627">
    <property type="entry name" value="MdtA-like_C"/>
</dbReference>
<dbReference type="InterPro" id="IPR051909">
    <property type="entry name" value="MFP_Cation_Efflux"/>
</dbReference>
<dbReference type="Pfam" id="PF25919">
    <property type="entry name" value="BSH_CusB"/>
    <property type="match status" value="1"/>
</dbReference>
<feature type="domain" description="Heavy metal binding" evidence="4">
    <location>
        <begin position="38"/>
        <end position="63"/>
    </location>
</feature>
<accession>A0ABW4ZJP6</accession>
<evidence type="ECO:0000313" key="8">
    <source>
        <dbReference type="EMBL" id="MFD2162092.1"/>
    </source>
</evidence>
<dbReference type="EMBL" id="JBHUHZ010000001">
    <property type="protein sequence ID" value="MFD2162092.1"/>
    <property type="molecule type" value="Genomic_DNA"/>
</dbReference>
<evidence type="ECO:0000256" key="1">
    <source>
        <dbReference type="ARBA" id="ARBA00009477"/>
    </source>
</evidence>
<dbReference type="PANTHER" id="PTHR30097">
    <property type="entry name" value="CATION EFFLUX SYSTEM PROTEIN CUSB"/>
    <property type="match status" value="1"/>
</dbReference>
<feature type="domain" description="CusB-like barrel-sandwich hybrid" evidence="5">
    <location>
        <begin position="115"/>
        <end position="238"/>
    </location>
</feature>
<evidence type="ECO:0000259" key="6">
    <source>
        <dbReference type="Pfam" id="PF25954"/>
    </source>
</evidence>
<comment type="similarity">
    <text evidence="1">Belongs to the membrane fusion protein (MFP) (TC 8.A.1) family.</text>
</comment>
<dbReference type="PROSITE" id="PS51257">
    <property type="entry name" value="PROKAR_LIPOPROTEIN"/>
    <property type="match status" value="1"/>
</dbReference>
<dbReference type="RefSeq" id="WP_255897865.1">
    <property type="nucleotide sequence ID" value="NZ_JAFMZO010000001.1"/>
</dbReference>
<evidence type="ECO:0000313" key="9">
    <source>
        <dbReference type="Proteomes" id="UP001597387"/>
    </source>
</evidence>
<reference evidence="9" key="1">
    <citation type="journal article" date="2019" name="Int. J. Syst. Evol. Microbiol.">
        <title>The Global Catalogue of Microorganisms (GCM) 10K type strain sequencing project: providing services to taxonomists for standard genome sequencing and annotation.</title>
        <authorList>
            <consortium name="The Broad Institute Genomics Platform"/>
            <consortium name="The Broad Institute Genome Sequencing Center for Infectious Disease"/>
            <person name="Wu L."/>
            <person name="Ma J."/>
        </authorList>
    </citation>
    <scope>NUCLEOTIDE SEQUENCE [LARGE SCALE GENOMIC DNA]</scope>
    <source>
        <strain evidence="9">KCTC 42217</strain>
    </source>
</reference>
<evidence type="ECO:0000259" key="5">
    <source>
        <dbReference type="Pfam" id="PF25919"/>
    </source>
</evidence>
<dbReference type="Pfam" id="PF25967">
    <property type="entry name" value="RND-MFP_C"/>
    <property type="match status" value="1"/>
</dbReference>
<gene>
    <name evidence="8" type="ORF">ACFSJU_06785</name>
</gene>
<organism evidence="8 9">
    <name type="scientific">Paradesertivirga mongoliensis</name>
    <dbReference type="NCBI Taxonomy" id="2100740"/>
    <lineage>
        <taxon>Bacteria</taxon>
        <taxon>Pseudomonadati</taxon>
        <taxon>Bacteroidota</taxon>
        <taxon>Sphingobacteriia</taxon>
        <taxon>Sphingobacteriales</taxon>
        <taxon>Sphingobacteriaceae</taxon>
        <taxon>Paradesertivirga</taxon>
    </lineage>
</organism>
<keyword evidence="9" id="KW-1185">Reference proteome</keyword>
<feature type="chain" id="PRO_5045419260" evidence="3">
    <location>
        <begin position="22"/>
        <end position="398"/>
    </location>
</feature>
<dbReference type="InterPro" id="IPR045800">
    <property type="entry name" value="HMBD"/>
</dbReference>
<dbReference type="Pfam" id="PF25954">
    <property type="entry name" value="Beta-barrel_RND_2"/>
    <property type="match status" value="1"/>
</dbReference>
<keyword evidence="2" id="KW-0813">Transport</keyword>
<keyword evidence="3" id="KW-0732">Signal</keyword>
<evidence type="ECO:0000256" key="2">
    <source>
        <dbReference type="ARBA" id="ARBA00022448"/>
    </source>
</evidence>
<proteinExistence type="inferred from homology"/>
<dbReference type="InterPro" id="IPR006143">
    <property type="entry name" value="RND_pump_MFP"/>
</dbReference>
<dbReference type="Gene3D" id="2.40.420.20">
    <property type="match status" value="1"/>
</dbReference>
<dbReference type="Proteomes" id="UP001597387">
    <property type="component" value="Unassembled WGS sequence"/>
</dbReference>
<sequence length="398" mass="43548">MRFKRLNIMWICLLAVSLLFACTGPKPSADHSSHAGEKYTCPMHPQIVQDKPGTCPICKMDLVLSTDKSSDSASLMLSESQMQLANIKTIRVGEGSFSSSKVLNGRLITNPEHTEVVSSRVAGRVERLFIRETGRKVSAGEAILQIYSEQLQVLQQDYLLQLKQVAAFPGEKVYQSLREAAQNKLKLFGYSNAQIKALERSSKVSPILTVYASSSGVVNEINVSEGQYVSEGSPLLRLENFNRLWLEADVYPSEIEQVRLGSILTITINGMPEFSANARVDFISPALNPSTQRLNIRAVVNNAEGKLQPGMQAIALLSTGSVSKAVSLPLQAVIRDENGAHVWIKTSDHTFTSRKVTTGPEDQSQIVVISGIKNGEEVVSSGAYLLHSEYVLKKGITL</sequence>
<dbReference type="InterPro" id="IPR058792">
    <property type="entry name" value="Beta-barrel_RND_2"/>
</dbReference>
<dbReference type="Pfam" id="PF19335">
    <property type="entry name" value="HMBD"/>
    <property type="match status" value="1"/>
</dbReference>
<evidence type="ECO:0000259" key="4">
    <source>
        <dbReference type="Pfam" id="PF19335"/>
    </source>
</evidence>
<feature type="signal peptide" evidence="3">
    <location>
        <begin position="1"/>
        <end position="21"/>
    </location>
</feature>
<dbReference type="NCBIfam" id="TIGR01730">
    <property type="entry name" value="RND_mfp"/>
    <property type="match status" value="1"/>
</dbReference>
<feature type="domain" description="Multidrug resistance protein MdtA-like C-terminal permuted SH3" evidence="7">
    <location>
        <begin position="325"/>
        <end position="383"/>
    </location>
</feature>
<protein>
    <submittedName>
        <fullName evidence="8">Efflux RND transporter periplasmic adaptor subunit</fullName>
    </submittedName>
</protein>
<dbReference type="PANTHER" id="PTHR30097:SF15">
    <property type="entry name" value="CATION EFFLUX SYSTEM PROTEIN CUSB"/>
    <property type="match status" value="1"/>
</dbReference>